<dbReference type="AlphaFoldDB" id="A0A9D1VM86"/>
<gene>
    <name evidence="1" type="ORF">H9738_07315</name>
</gene>
<reference evidence="1" key="1">
    <citation type="journal article" date="2021" name="PeerJ">
        <title>Extensive microbial diversity within the chicken gut microbiome revealed by metagenomics and culture.</title>
        <authorList>
            <person name="Gilroy R."/>
            <person name="Ravi A."/>
            <person name="Getino M."/>
            <person name="Pursley I."/>
            <person name="Horton D.L."/>
            <person name="Alikhan N.F."/>
            <person name="Baker D."/>
            <person name="Gharbi K."/>
            <person name="Hall N."/>
            <person name="Watson M."/>
            <person name="Adriaenssens E.M."/>
            <person name="Foster-Nyarko E."/>
            <person name="Jarju S."/>
            <person name="Secka A."/>
            <person name="Antonio M."/>
            <person name="Oren A."/>
            <person name="Chaudhuri R.R."/>
            <person name="La Ragione R."/>
            <person name="Hildebrand F."/>
            <person name="Pallen M.J."/>
        </authorList>
    </citation>
    <scope>NUCLEOTIDE SEQUENCE</scope>
    <source>
        <strain evidence="1">ChiHjej12B11-1927</strain>
    </source>
</reference>
<evidence type="ECO:0000313" key="2">
    <source>
        <dbReference type="Proteomes" id="UP000824230"/>
    </source>
</evidence>
<organism evidence="1 2">
    <name type="scientific">Candidatus Blautia pullistercoris</name>
    <dbReference type="NCBI Taxonomy" id="2838499"/>
    <lineage>
        <taxon>Bacteria</taxon>
        <taxon>Bacillati</taxon>
        <taxon>Bacillota</taxon>
        <taxon>Clostridia</taxon>
        <taxon>Lachnospirales</taxon>
        <taxon>Lachnospiraceae</taxon>
        <taxon>Blautia</taxon>
    </lineage>
</organism>
<dbReference type="Proteomes" id="UP000824230">
    <property type="component" value="Unassembled WGS sequence"/>
</dbReference>
<proteinExistence type="predicted"/>
<sequence>MSDLAATNCGCGCDDNCGGGMSRGLFGGGCNCIIWILLLMSCCGNGSTFGGNDGCNDCSCLILILLLLCGCGGNGFC</sequence>
<evidence type="ECO:0000313" key="1">
    <source>
        <dbReference type="EMBL" id="HIX37659.1"/>
    </source>
</evidence>
<comment type="caution">
    <text evidence="1">The sequence shown here is derived from an EMBL/GenBank/DDBJ whole genome shotgun (WGS) entry which is preliminary data.</text>
</comment>
<reference evidence="1" key="2">
    <citation type="submission" date="2021-04" db="EMBL/GenBank/DDBJ databases">
        <authorList>
            <person name="Gilroy R."/>
        </authorList>
    </citation>
    <scope>NUCLEOTIDE SEQUENCE</scope>
    <source>
        <strain evidence="1">ChiHjej12B11-1927</strain>
    </source>
</reference>
<protein>
    <submittedName>
        <fullName evidence="1">Chorion class high-cysteine HCB protein 13</fullName>
    </submittedName>
</protein>
<dbReference type="EMBL" id="DXFG01000147">
    <property type="protein sequence ID" value="HIX37659.1"/>
    <property type="molecule type" value="Genomic_DNA"/>
</dbReference>
<name>A0A9D1VM86_9FIRM</name>
<accession>A0A9D1VM86</accession>